<organism evidence="9 10">
    <name type="scientific">Butyrivibrio hungatei</name>
    <dbReference type="NCBI Taxonomy" id="185008"/>
    <lineage>
        <taxon>Bacteria</taxon>
        <taxon>Bacillati</taxon>
        <taxon>Bacillota</taxon>
        <taxon>Clostridia</taxon>
        <taxon>Lachnospirales</taxon>
        <taxon>Lachnospiraceae</taxon>
        <taxon>Butyrivibrio</taxon>
    </lineage>
</organism>
<reference evidence="10" key="1">
    <citation type="submission" date="2016-10" db="EMBL/GenBank/DDBJ databases">
        <authorList>
            <person name="Varghese N."/>
            <person name="Submissions S."/>
        </authorList>
    </citation>
    <scope>NUCLEOTIDE SEQUENCE [LARGE SCALE GENOMIC DNA]</scope>
    <source>
        <strain evidence="10">XBD2006</strain>
    </source>
</reference>
<sequence>MAKWMIANKKADFDGLAREFSIKNITARLIANRLITDRTKENIQCNEEAVKTYINGDISFLHDPFLMKDMEQGARIILNKIRDNKSIRVIGDYDVDGICSSYILVSGLKLFGAEVDCVLPDRIKDGYGLSIKLVDEAYEAGIDTIITCDNGIAAAEQIAHAKEKGMTVVVTDHHEVPFELGEDESKKEILPHADAVIDPKRSEGDYPFKEICGAVVAYKFLEAMSELEKGEGPSEEEREQFFYQKLIFAGIATVCDVMELKDENRVIVRESLKRIPMTDNKGLKALIDVNGLDAYNMTGYHYGFVIGPCLNATGRLDLATRALSLFLEEDAAEAAIIAGDLKSLNDSRKDMTKSGTAEATSFVEKEIEKNGMPKVIVLYLPEVHESIAGIIAGKIKEKYYRPTIVLTKAADGGAKGSGRSIESYDMYEELSRCKELFTKFGGHKMAAGLSLPEENIEILRTKLNENCDLSEEDFVPVLHLDMVMPLKYIDMDLVKEFSILEPFGTGNSKPLFAQRDVSLLSGRIMGKNKNCGKYRVTDEGGKLYDMLFFGDMERWHDFLKDKYGESNVENLYSGTTDGTMKVSIAYQPDINTYQGRESIQIIMNDFT</sequence>
<dbReference type="EMBL" id="FMUR01000013">
    <property type="protein sequence ID" value="SCY33412.1"/>
    <property type="molecule type" value="Genomic_DNA"/>
</dbReference>
<feature type="domain" description="RecJ OB" evidence="8">
    <location>
        <begin position="480"/>
        <end position="605"/>
    </location>
</feature>
<dbReference type="AlphaFoldDB" id="A0A1G5F2G2"/>
<dbReference type="Pfam" id="PF01368">
    <property type="entry name" value="DHH"/>
    <property type="match status" value="1"/>
</dbReference>
<keyword evidence="10" id="KW-1185">Reference proteome</keyword>
<dbReference type="InterPro" id="IPR003156">
    <property type="entry name" value="DHHA1_dom"/>
</dbReference>
<evidence type="ECO:0000256" key="1">
    <source>
        <dbReference type="ARBA" id="ARBA00005915"/>
    </source>
</evidence>
<evidence type="ECO:0000259" key="8">
    <source>
        <dbReference type="Pfam" id="PF17768"/>
    </source>
</evidence>
<dbReference type="Gene3D" id="3.10.310.30">
    <property type="match status" value="1"/>
</dbReference>
<dbReference type="GO" id="GO:0008409">
    <property type="term" value="F:5'-3' exonuclease activity"/>
    <property type="evidence" value="ECO:0007669"/>
    <property type="project" value="InterPro"/>
</dbReference>
<evidence type="ECO:0000313" key="10">
    <source>
        <dbReference type="Proteomes" id="UP000183047"/>
    </source>
</evidence>
<keyword evidence="3" id="KW-0540">Nuclease</keyword>
<dbReference type="GO" id="GO:0003676">
    <property type="term" value="F:nucleic acid binding"/>
    <property type="evidence" value="ECO:0007669"/>
    <property type="project" value="InterPro"/>
</dbReference>
<keyword evidence="5 9" id="KW-0269">Exonuclease</keyword>
<name>A0A1G5F2G2_9FIRM</name>
<dbReference type="PANTHER" id="PTHR30255:SF2">
    <property type="entry name" value="SINGLE-STRANDED-DNA-SPECIFIC EXONUCLEASE RECJ"/>
    <property type="match status" value="1"/>
</dbReference>
<dbReference type="GO" id="GO:0006281">
    <property type="term" value="P:DNA repair"/>
    <property type="evidence" value="ECO:0007669"/>
    <property type="project" value="InterPro"/>
</dbReference>
<dbReference type="GO" id="GO:0006310">
    <property type="term" value="P:DNA recombination"/>
    <property type="evidence" value="ECO:0007669"/>
    <property type="project" value="InterPro"/>
</dbReference>
<evidence type="ECO:0000259" key="6">
    <source>
        <dbReference type="Pfam" id="PF01368"/>
    </source>
</evidence>
<keyword evidence="4" id="KW-0378">Hydrolase</keyword>
<feature type="domain" description="DHHA1" evidence="7">
    <location>
        <begin position="374"/>
        <end position="465"/>
    </location>
</feature>
<evidence type="ECO:0000256" key="4">
    <source>
        <dbReference type="ARBA" id="ARBA00022801"/>
    </source>
</evidence>
<dbReference type="Pfam" id="PF02272">
    <property type="entry name" value="DHHA1"/>
    <property type="match status" value="1"/>
</dbReference>
<evidence type="ECO:0000256" key="3">
    <source>
        <dbReference type="ARBA" id="ARBA00022722"/>
    </source>
</evidence>
<evidence type="ECO:0000256" key="2">
    <source>
        <dbReference type="ARBA" id="ARBA00019841"/>
    </source>
</evidence>
<dbReference type="InterPro" id="IPR051673">
    <property type="entry name" value="SSDNA_exonuclease_RecJ"/>
</dbReference>
<feature type="domain" description="DDH" evidence="6">
    <location>
        <begin position="87"/>
        <end position="229"/>
    </location>
</feature>
<dbReference type="InterPro" id="IPR038763">
    <property type="entry name" value="DHH_sf"/>
</dbReference>
<dbReference type="PANTHER" id="PTHR30255">
    <property type="entry name" value="SINGLE-STRANDED-DNA-SPECIFIC EXONUCLEASE RECJ"/>
    <property type="match status" value="1"/>
</dbReference>
<dbReference type="Gene3D" id="3.90.1640.30">
    <property type="match status" value="1"/>
</dbReference>
<dbReference type="NCBIfam" id="TIGR00644">
    <property type="entry name" value="recJ"/>
    <property type="match status" value="1"/>
</dbReference>
<comment type="similarity">
    <text evidence="1">Belongs to the RecJ family.</text>
</comment>
<dbReference type="OrthoDB" id="9809852at2"/>
<evidence type="ECO:0000259" key="7">
    <source>
        <dbReference type="Pfam" id="PF02272"/>
    </source>
</evidence>
<proteinExistence type="inferred from homology"/>
<evidence type="ECO:0000256" key="5">
    <source>
        <dbReference type="ARBA" id="ARBA00022839"/>
    </source>
</evidence>
<dbReference type="InterPro" id="IPR041122">
    <property type="entry name" value="RecJ_OB"/>
</dbReference>
<accession>A0A1G5F2G2</accession>
<dbReference type="Pfam" id="PF17768">
    <property type="entry name" value="RecJ_OB"/>
    <property type="match status" value="1"/>
</dbReference>
<protein>
    <recommendedName>
        <fullName evidence="2">Single-stranded-DNA-specific exonuclease RecJ</fullName>
    </recommendedName>
</protein>
<dbReference type="InterPro" id="IPR004610">
    <property type="entry name" value="RecJ"/>
</dbReference>
<evidence type="ECO:0000313" key="9">
    <source>
        <dbReference type="EMBL" id="SCY33412.1"/>
    </source>
</evidence>
<dbReference type="InterPro" id="IPR001667">
    <property type="entry name" value="DDH_dom"/>
</dbReference>
<dbReference type="SUPFAM" id="SSF64182">
    <property type="entry name" value="DHH phosphoesterases"/>
    <property type="match status" value="1"/>
</dbReference>
<gene>
    <name evidence="9" type="ORF">SAMN02910451_02210</name>
</gene>
<dbReference type="Proteomes" id="UP000183047">
    <property type="component" value="Unassembled WGS sequence"/>
</dbReference>
<dbReference type="RefSeq" id="WP_074462724.1">
    <property type="nucleotide sequence ID" value="NZ_FMUR01000013.1"/>
</dbReference>